<organism evidence="1 3">
    <name type="scientific">Medicago truncatula</name>
    <name type="common">Barrel medic</name>
    <name type="synonym">Medicago tribuloides</name>
    <dbReference type="NCBI Taxonomy" id="3880"/>
    <lineage>
        <taxon>Eukaryota</taxon>
        <taxon>Viridiplantae</taxon>
        <taxon>Streptophyta</taxon>
        <taxon>Embryophyta</taxon>
        <taxon>Tracheophyta</taxon>
        <taxon>Spermatophyta</taxon>
        <taxon>Magnoliopsida</taxon>
        <taxon>eudicotyledons</taxon>
        <taxon>Gunneridae</taxon>
        <taxon>Pentapetalae</taxon>
        <taxon>rosids</taxon>
        <taxon>fabids</taxon>
        <taxon>Fabales</taxon>
        <taxon>Fabaceae</taxon>
        <taxon>Papilionoideae</taxon>
        <taxon>50 kb inversion clade</taxon>
        <taxon>NPAAA clade</taxon>
        <taxon>Hologalegina</taxon>
        <taxon>IRL clade</taxon>
        <taxon>Trifolieae</taxon>
        <taxon>Medicago</taxon>
    </lineage>
</organism>
<dbReference type="SUPFAM" id="SSF52047">
    <property type="entry name" value="RNI-like"/>
    <property type="match status" value="2"/>
</dbReference>
<dbReference type="PaxDb" id="3880-AES92766"/>
<dbReference type="EnsemblPlants" id="AES92766">
    <property type="protein sequence ID" value="AES92766"/>
    <property type="gene ID" value="MTR_4g133640"/>
</dbReference>
<evidence type="ECO:0000313" key="1">
    <source>
        <dbReference type="EMBL" id="AES92766.1"/>
    </source>
</evidence>
<protein>
    <submittedName>
        <fullName evidence="1">F-box/LRR protein, putative</fullName>
    </submittedName>
</protein>
<gene>
    <name evidence="2" type="primary">11441080</name>
    <name evidence="1" type="ordered locus">MTR_4g133640</name>
</gene>
<reference evidence="1 3" key="2">
    <citation type="journal article" date="2014" name="BMC Genomics">
        <title>An improved genome release (version Mt4.0) for the model legume Medicago truncatula.</title>
        <authorList>
            <person name="Tang H."/>
            <person name="Krishnakumar V."/>
            <person name="Bidwell S."/>
            <person name="Rosen B."/>
            <person name="Chan A."/>
            <person name="Zhou S."/>
            <person name="Gentzbittel L."/>
            <person name="Childs K.L."/>
            <person name="Yandell M."/>
            <person name="Gundlach H."/>
            <person name="Mayer K.F."/>
            <person name="Schwartz D.C."/>
            <person name="Town C.D."/>
        </authorList>
    </citation>
    <scope>GENOME REANNOTATION</scope>
    <source>
        <strain evidence="2 3">cv. Jemalong A17</strain>
    </source>
</reference>
<accession>G7JLR3</accession>
<dbReference type="InterPro" id="IPR006553">
    <property type="entry name" value="Leu-rich_rpt_Cys-con_subtyp"/>
</dbReference>
<dbReference type="KEGG" id="mtr:11441080"/>
<dbReference type="EMBL" id="CM001220">
    <property type="protein sequence ID" value="AES92766.1"/>
    <property type="molecule type" value="Genomic_DNA"/>
</dbReference>
<reference evidence="2" key="3">
    <citation type="submission" date="2015-04" db="UniProtKB">
        <authorList>
            <consortium name="EnsemblPlants"/>
        </authorList>
    </citation>
    <scope>IDENTIFICATION</scope>
    <source>
        <strain evidence="2">cv. Jemalong A17</strain>
    </source>
</reference>
<sequence length="599" mass="67870">MRLSKLVAFRNTERKGRRRRRRNTTVTAVNNCYLSDNCWEYVFTFLINDNPRYLKSLSTVSKQFLSVTNTLRFSLIILYQTCTFLPRLFQRFTYITYLDLSSYNGDLNALLCQIPFPLNITSLNLSNQPIIPATGLRAFSQNITTLNSLICSNIASLRNNDLVLISDCFPFLEELDFSSSNPFASRDFDMNVWVKTMAMVLPKLRKVNLSGYYNIDDSSLLHLCKNCEFLEEVMMLKCPFLTHDGVASAIRERPTLKSLSVRWRTNGSHDNIGSNFIGSLVSLNGLTCLNLSSLRISDELLFSIAMGGLPLRRLVLQNCTGYNYVGIYSLLSKCRIQHLDLQNATFMNDHDVAELSLFLGDLVSINLSECSMLTDSAMFALVRNCPSLIEVKMEHTSLGEKSVDNSNFSMDCVLNHQLKSLHLACNFQLLNENIILFASIFPNLQFLDLSSCHNISEEGICEVLRRCCKVRHLNLAYCSRVKLLRINFKVPELEVFNLSHTCVDDETLYMISKNCCGLLQLFLENCDEVTENGVKHVVENCTQLREVDLGGCDNVNANVTASVVFSSTSLRKVTAPPHFRISDREETLVASRMSCFPTF</sequence>
<dbReference type="InterPro" id="IPR032675">
    <property type="entry name" value="LRR_dom_sf"/>
</dbReference>
<dbReference type="PANTHER" id="PTHR13318:SF106">
    <property type="entry name" value="F-BOX_LRR-REPEAT PROTEIN 2"/>
    <property type="match status" value="1"/>
</dbReference>
<dbReference type="HOGENOM" id="CLU_028145_1_1_1"/>
<dbReference type="SMART" id="SM00367">
    <property type="entry name" value="LRR_CC"/>
    <property type="match status" value="9"/>
</dbReference>
<dbReference type="AlphaFoldDB" id="G7JLR3"/>
<dbReference type="PANTHER" id="PTHR13318">
    <property type="entry name" value="PARTNER OF PAIRED, ISOFORM B-RELATED"/>
    <property type="match status" value="1"/>
</dbReference>
<dbReference type="Gene3D" id="3.80.10.10">
    <property type="entry name" value="Ribonuclease Inhibitor"/>
    <property type="match status" value="4"/>
</dbReference>
<proteinExistence type="predicted"/>
<keyword evidence="3" id="KW-1185">Reference proteome</keyword>
<dbReference type="eggNOG" id="KOG1947">
    <property type="taxonomic scope" value="Eukaryota"/>
</dbReference>
<dbReference type="Proteomes" id="UP000002051">
    <property type="component" value="Chromosome 4"/>
</dbReference>
<evidence type="ECO:0000313" key="3">
    <source>
        <dbReference type="Proteomes" id="UP000002051"/>
    </source>
</evidence>
<dbReference type="OrthoDB" id="6066220at2759"/>
<reference evidence="1 3" key="1">
    <citation type="journal article" date="2011" name="Nature">
        <title>The Medicago genome provides insight into the evolution of rhizobial symbioses.</title>
        <authorList>
            <person name="Young N.D."/>
            <person name="Debelle F."/>
            <person name="Oldroyd G.E."/>
            <person name="Geurts R."/>
            <person name="Cannon S.B."/>
            <person name="Udvardi M.K."/>
            <person name="Benedito V.A."/>
            <person name="Mayer K.F."/>
            <person name="Gouzy J."/>
            <person name="Schoof H."/>
            <person name="Van de Peer Y."/>
            <person name="Proost S."/>
            <person name="Cook D.R."/>
            <person name="Meyers B.C."/>
            <person name="Spannagl M."/>
            <person name="Cheung F."/>
            <person name="De Mita S."/>
            <person name="Krishnakumar V."/>
            <person name="Gundlach H."/>
            <person name="Zhou S."/>
            <person name="Mudge J."/>
            <person name="Bharti A.K."/>
            <person name="Murray J.D."/>
            <person name="Naoumkina M.A."/>
            <person name="Rosen B."/>
            <person name="Silverstein K.A."/>
            <person name="Tang H."/>
            <person name="Rombauts S."/>
            <person name="Zhao P.X."/>
            <person name="Zhou P."/>
            <person name="Barbe V."/>
            <person name="Bardou P."/>
            <person name="Bechner M."/>
            <person name="Bellec A."/>
            <person name="Berger A."/>
            <person name="Berges H."/>
            <person name="Bidwell S."/>
            <person name="Bisseling T."/>
            <person name="Choisne N."/>
            <person name="Couloux A."/>
            <person name="Denny R."/>
            <person name="Deshpande S."/>
            <person name="Dai X."/>
            <person name="Doyle J.J."/>
            <person name="Dudez A.M."/>
            <person name="Farmer A.D."/>
            <person name="Fouteau S."/>
            <person name="Franken C."/>
            <person name="Gibelin C."/>
            <person name="Gish J."/>
            <person name="Goldstein S."/>
            <person name="Gonzalez A.J."/>
            <person name="Green P.J."/>
            <person name="Hallab A."/>
            <person name="Hartog M."/>
            <person name="Hua A."/>
            <person name="Humphray S.J."/>
            <person name="Jeong D.H."/>
            <person name="Jing Y."/>
            <person name="Jocker A."/>
            <person name="Kenton S.M."/>
            <person name="Kim D.J."/>
            <person name="Klee K."/>
            <person name="Lai H."/>
            <person name="Lang C."/>
            <person name="Lin S."/>
            <person name="Macmil S.L."/>
            <person name="Magdelenat G."/>
            <person name="Matthews L."/>
            <person name="McCorrison J."/>
            <person name="Monaghan E.L."/>
            <person name="Mun J.H."/>
            <person name="Najar F.Z."/>
            <person name="Nicholson C."/>
            <person name="Noirot C."/>
            <person name="O'Bleness M."/>
            <person name="Paule C.R."/>
            <person name="Poulain J."/>
            <person name="Prion F."/>
            <person name="Qin B."/>
            <person name="Qu C."/>
            <person name="Retzel E.F."/>
            <person name="Riddle C."/>
            <person name="Sallet E."/>
            <person name="Samain S."/>
            <person name="Samson N."/>
            <person name="Sanders I."/>
            <person name="Saurat O."/>
            <person name="Scarpelli C."/>
            <person name="Schiex T."/>
            <person name="Segurens B."/>
            <person name="Severin A.J."/>
            <person name="Sherrier D.J."/>
            <person name="Shi R."/>
            <person name="Sims S."/>
            <person name="Singer S.R."/>
            <person name="Sinharoy S."/>
            <person name="Sterck L."/>
            <person name="Viollet A."/>
            <person name="Wang B.B."/>
            <person name="Wang K."/>
            <person name="Wang M."/>
            <person name="Wang X."/>
            <person name="Warfsmann J."/>
            <person name="Weissenbach J."/>
            <person name="White D.D."/>
            <person name="White J.D."/>
            <person name="Wiley G.B."/>
            <person name="Wincker P."/>
            <person name="Xing Y."/>
            <person name="Yang L."/>
            <person name="Yao Z."/>
            <person name="Ying F."/>
            <person name="Zhai J."/>
            <person name="Zhou L."/>
            <person name="Zuber A."/>
            <person name="Denarie J."/>
            <person name="Dixon R.A."/>
            <person name="May G.D."/>
            <person name="Schwartz D.C."/>
            <person name="Rogers J."/>
            <person name="Quetier F."/>
            <person name="Town C.D."/>
            <person name="Roe B.A."/>
        </authorList>
    </citation>
    <scope>NUCLEOTIDE SEQUENCE [LARGE SCALE GENOMIC DNA]</scope>
    <source>
        <strain evidence="1">A17</strain>
        <strain evidence="2 3">cv. Jemalong A17</strain>
    </source>
</reference>
<dbReference type="GO" id="GO:0005737">
    <property type="term" value="C:cytoplasm"/>
    <property type="evidence" value="ECO:0000318"/>
    <property type="project" value="GO_Central"/>
</dbReference>
<name>G7JLR3_MEDTR</name>
<evidence type="ECO:0000313" key="2">
    <source>
        <dbReference type="EnsemblPlants" id="AES92766"/>
    </source>
</evidence>